<keyword evidence="5" id="KW-0547">Nucleotide-binding</keyword>
<proteinExistence type="predicted"/>
<keyword evidence="7" id="KW-0067">ATP-binding</keyword>
<dbReference type="SMART" id="SM00091">
    <property type="entry name" value="PAS"/>
    <property type="match status" value="1"/>
</dbReference>
<dbReference type="Pfam" id="PF00512">
    <property type="entry name" value="HisKA"/>
    <property type="match status" value="1"/>
</dbReference>
<keyword evidence="6" id="KW-0418">Kinase</keyword>
<accession>A0A7L9WLU5</accession>
<dbReference type="SMART" id="SM00387">
    <property type="entry name" value="HATPase_c"/>
    <property type="match status" value="1"/>
</dbReference>
<dbReference type="SUPFAM" id="SSF52172">
    <property type="entry name" value="CheY-like"/>
    <property type="match status" value="1"/>
</dbReference>
<feature type="domain" description="PAS" evidence="13">
    <location>
        <begin position="264"/>
        <end position="325"/>
    </location>
</feature>
<dbReference type="GO" id="GO:0005524">
    <property type="term" value="F:ATP binding"/>
    <property type="evidence" value="ECO:0007669"/>
    <property type="project" value="UniProtKB-KW"/>
</dbReference>
<dbReference type="InterPro" id="IPR013655">
    <property type="entry name" value="PAS_fold_3"/>
</dbReference>
<evidence type="ECO:0000256" key="7">
    <source>
        <dbReference type="ARBA" id="ARBA00022840"/>
    </source>
</evidence>
<dbReference type="Gene3D" id="3.30.565.10">
    <property type="entry name" value="Histidine kinase-like ATPase, C-terminal domain"/>
    <property type="match status" value="1"/>
</dbReference>
<evidence type="ECO:0000313" key="16">
    <source>
        <dbReference type="Proteomes" id="UP000594118"/>
    </source>
</evidence>
<dbReference type="InterPro" id="IPR004358">
    <property type="entry name" value="Sig_transdc_His_kin-like_C"/>
</dbReference>
<dbReference type="InterPro" id="IPR000700">
    <property type="entry name" value="PAS-assoc_C"/>
</dbReference>
<dbReference type="SMART" id="SM00086">
    <property type="entry name" value="PAC"/>
    <property type="match status" value="1"/>
</dbReference>
<organism evidence="15 16">
    <name type="scientific">Pseudooceanicola spongiae</name>
    <dbReference type="NCBI Taxonomy" id="2613965"/>
    <lineage>
        <taxon>Bacteria</taxon>
        <taxon>Pseudomonadati</taxon>
        <taxon>Pseudomonadota</taxon>
        <taxon>Alphaproteobacteria</taxon>
        <taxon>Rhodobacterales</taxon>
        <taxon>Paracoccaceae</taxon>
        <taxon>Pseudooceanicola</taxon>
    </lineage>
</organism>
<evidence type="ECO:0000256" key="8">
    <source>
        <dbReference type="ARBA" id="ARBA00023012"/>
    </source>
</evidence>
<dbReference type="InterPro" id="IPR005467">
    <property type="entry name" value="His_kinase_dom"/>
</dbReference>
<dbReference type="SUPFAM" id="SSF47384">
    <property type="entry name" value="Homodimeric domain of signal transducing histidine kinase"/>
    <property type="match status" value="1"/>
</dbReference>
<keyword evidence="10" id="KW-0175">Coiled coil</keyword>
<evidence type="ECO:0000256" key="2">
    <source>
        <dbReference type="ARBA" id="ARBA00012438"/>
    </source>
</evidence>
<feature type="domain" description="PAC" evidence="14">
    <location>
        <begin position="340"/>
        <end position="391"/>
    </location>
</feature>
<evidence type="ECO:0000259" key="11">
    <source>
        <dbReference type="PROSITE" id="PS50109"/>
    </source>
</evidence>
<keyword evidence="3 9" id="KW-0597">Phosphoprotein</keyword>
<gene>
    <name evidence="15" type="ORF">F3W81_06530</name>
</gene>
<dbReference type="SUPFAM" id="SSF55874">
    <property type="entry name" value="ATPase domain of HSP90 chaperone/DNA topoisomerase II/histidine kinase"/>
    <property type="match status" value="1"/>
</dbReference>
<dbReference type="InterPro" id="IPR035965">
    <property type="entry name" value="PAS-like_dom_sf"/>
</dbReference>
<reference evidence="15 16" key="1">
    <citation type="submission" date="2019-10" db="EMBL/GenBank/DDBJ databases">
        <title>Pseudopuniceibacterium sp. HQ09 islated from Antarctica.</title>
        <authorList>
            <person name="Liao L."/>
            <person name="Su S."/>
            <person name="Chen B."/>
            <person name="Yu Y."/>
        </authorList>
    </citation>
    <scope>NUCLEOTIDE SEQUENCE [LARGE SCALE GENOMIC DNA]</scope>
    <source>
        <strain evidence="15 16">HQ09</strain>
    </source>
</reference>
<dbReference type="PROSITE" id="PS50112">
    <property type="entry name" value="PAS"/>
    <property type="match status" value="1"/>
</dbReference>
<dbReference type="Pfam" id="PF00072">
    <property type="entry name" value="Response_reg"/>
    <property type="match status" value="1"/>
</dbReference>
<keyword evidence="16" id="KW-1185">Reference proteome</keyword>
<evidence type="ECO:0000256" key="3">
    <source>
        <dbReference type="ARBA" id="ARBA00022553"/>
    </source>
</evidence>
<evidence type="ECO:0000259" key="13">
    <source>
        <dbReference type="PROSITE" id="PS50112"/>
    </source>
</evidence>
<evidence type="ECO:0000256" key="10">
    <source>
        <dbReference type="SAM" id="Coils"/>
    </source>
</evidence>
<dbReference type="PRINTS" id="PR00344">
    <property type="entry name" value="BCTRLSENSOR"/>
</dbReference>
<sequence length="904" mass="100074">MPKLSISDLSCVAVLESLSAPVWIFDLDEHRIWWGNKAAQVFWRTGSLEELIARDFSSDSASVRRRLRRMYLSPDDPQLRQAAWTLYPWDEPVSVTVQFQPILIDGGRSALLVEITGKRDIGPDLQAARIGEAVRYSGAILSMFSLSGVLLAQNAASFECYGTQPDDAEDLIQRLGGQDKIEALFDAVRNADVFEAEIDVQTQNGPRTHRIRGHRGRDPATGATAAVLIEYDISDLVHLRRQLSDLNANLEQRVAEGTENLKISEERFSLAMQGANDGLWDHNVETGETYLSPRWLEMLGFTEEDAPPDIDTFMALVHPDDQERVGAVVIRPSPNATRTPEVEFRVRHRNNSWIDILARAFLTIRDGEVVRIVGTNIDISERKTSERMLSRLRDILFEGSEALPLGVAYYDHKFELVMCNSLYRTMLPISSHLLVPGVPFRDIVRNSAANMAGQFGYDDPEEYVRERIRGARIKRQRWLHEQTSGRTVIATEIPTSGNGVISLIEDVTEERTRQKQLQQAQKMEAIGQLTGGVAHDFNNLLAVIMGNLELLQLELDAQDFDGNETSTLIEAGIKAVKHGADLTRSMLAYARKARLDPTVLDLNQTVRETERWMRRTIPSNIEFNTLFQEGLWPVRIDQSSLQSALLNLIVNARDAMDTGGKLTIQTANLTIDATVSRAGQEILPAGDYVLVSLTDTGPGIPPEIIDQIYDPFFTTKSVGQGTGLGLSMVEGFARQSGGMIEVESRLGEGACFTLYFPAVSQERQGEDAGAQPGTGTAAQAPHARLLLAEDQPEVMAVLKKTLVSAGYDVTTAVTGDIAFELFQADPEFDMVLTDIVMPGRLQGPDLAKECRLLRPQTAFVFLSGYASEATAHGNGLSPGDIRLMKPVSRKDLLETVEAGLYRGR</sequence>
<evidence type="ECO:0000313" key="15">
    <source>
        <dbReference type="EMBL" id="QOL80498.1"/>
    </source>
</evidence>
<dbReference type="InterPro" id="IPR011006">
    <property type="entry name" value="CheY-like_superfamily"/>
</dbReference>
<dbReference type="PROSITE" id="PS50109">
    <property type="entry name" value="HIS_KIN"/>
    <property type="match status" value="1"/>
</dbReference>
<evidence type="ECO:0000256" key="1">
    <source>
        <dbReference type="ARBA" id="ARBA00000085"/>
    </source>
</evidence>
<dbReference type="SMART" id="SM00448">
    <property type="entry name" value="REC"/>
    <property type="match status" value="1"/>
</dbReference>
<evidence type="ECO:0000259" key="12">
    <source>
        <dbReference type="PROSITE" id="PS50110"/>
    </source>
</evidence>
<dbReference type="PANTHER" id="PTHR43065:SF46">
    <property type="entry name" value="C4-DICARBOXYLATE TRANSPORT SENSOR PROTEIN DCTB"/>
    <property type="match status" value="1"/>
</dbReference>
<dbReference type="InterPro" id="IPR001789">
    <property type="entry name" value="Sig_transdc_resp-reg_receiver"/>
</dbReference>
<evidence type="ECO:0000256" key="5">
    <source>
        <dbReference type="ARBA" id="ARBA00022741"/>
    </source>
</evidence>
<dbReference type="Pfam" id="PF13188">
    <property type="entry name" value="PAS_8"/>
    <property type="match status" value="1"/>
</dbReference>
<dbReference type="SUPFAM" id="SSF55785">
    <property type="entry name" value="PYP-like sensor domain (PAS domain)"/>
    <property type="match status" value="1"/>
</dbReference>
<dbReference type="Pfam" id="PF08447">
    <property type="entry name" value="PAS_3"/>
    <property type="match status" value="1"/>
</dbReference>
<feature type="domain" description="Histidine kinase" evidence="11">
    <location>
        <begin position="532"/>
        <end position="760"/>
    </location>
</feature>
<evidence type="ECO:0000256" key="4">
    <source>
        <dbReference type="ARBA" id="ARBA00022679"/>
    </source>
</evidence>
<dbReference type="EC" id="2.7.13.3" evidence="2"/>
<feature type="domain" description="Response regulatory" evidence="12">
    <location>
        <begin position="784"/>
        <end position="900"/>
    </location>
</feature>
<dbReference type="Proteomes" id="UP000594118">
    <property type="component" value="Chromosome"/>
</dbReference>
<dbReference type="Pfam" id="PF02518">
    <property type="entry name" value="HATPase_c"/>
    <property type="match status" value="1"/>
</dbReference>
<dbReference type="PROSITE" id="PS50113">
    <property type="entry name" value="PAC"/>
    <property type="match status" value="1"/>
</dbReference>
<evidence type="ECO:0000256" key="9">
    <source>
        <dbReference type="PROSITE-ProRule" id="PRU00169"/>
    </source>
</evidence>
<dbReference type="SMART" id="SM00388">
    <property type="entry name" value="HisKA"/>
    <property type="match status" value="1"/>
</dbReference>
<dbReference type="Gene3D" id="3.40.50.2300">
    <property type="match status" value="1"/>
</dbReference>
<evidence type="ECO:0000259" key="14">
    <source>
        <dbReference type="PROSITE" id="PS50113"/>
    </source>
</evidence>
<dbReference type="RefSeq" id="WP_193082818.1">
    <property type="nucleotide sequence ID" value="NZ_CP045201.1"/>
</dbReference>
<keyword evidence="4" id="KW-0808">Transferase</keyword>
<dbReference type="PROSITE" id="PS50110">
    <property type="entry name" value="RESPONSE_REGULATORY"/>
    <property type="match status" value="1"/>
</dbReference>
<evidence type="ECO:0000256" key="6">
    <source>
        <dbReference type="ARBA" id="ARBA00022777"/>
    </source>
</evidence>
<dbReference type="CDD" id="cd00130">
    <property type="entry name" value="PAS"/>
    <property type="match status" value="1"/>
</dbReference>
<dbReference type="AlphaFoldDB" id="A0A7L9WLU5"/>
<dbReference type="InterPro" id="IPR003594">
    <property type="entry name" value="HATPase_dom"/>
</dbReference>
<keyword evidence="8" id="KW-0902">Two-component regulatory system</keyword>
<dbReference type="Gene3D" id="1.10.287.130">
    <property type="match status" value="1"/>
</dbReference>
<dbReference type="InterPro" id="IPR000014">
    <property type="entry name" value="PAS"/>
</dbReference>
<dbReference type="InterPro" id="IPR001610">
    <property type="entry name" value="PAC"/>
</dbReference>
<dbReference type="InterPro" id="IPR003661">
    <property type="entry name" value="HisK_dim/P_dom"/>
</dbReference>
<dbReference type="EMBL" id="CP045201">
    <property type="protein sequence ID" value="QOL80498.1"/>
    <property type="molecule type" value="Genomic_DNA"/>
</dbReference>
<dbReference type="Gene3D" id="3.30.450.20">
    <property type="entry name" value="PAS domain"/>
    <property type="match status" value="1"/>
</dbReference>
<dbReference type="KEGG" id="pshq:F3W81_06530"/>
<feature type="coiled-coil region" evidence="10">
    <location>
        <begin position="236"/>
        <end position="267"/>
    </location>
</feature>
<dbReference type="Pfam" id="PF12860">
    <property type="entry name" value="PAS_7"/>
    <property type="match status" value="1"/>
</dbReference>
<dbReference type="NCBIfam" id="TIGR00229">
    <property type="entry name" value="sensory_box"/>
    <property type="match status" value="1"/>
</dbReference>
<dbReference type="InterPro" id="IPR036097">
    <property type="entry name" value="HisK_dim/P_sf"/>
</dbReference>
<dbReference type="GO" id="GO:0000155">
    <property type="term" value="F:phosphorelay sensor kinase activity"/>
    <property type="evidence" value="ECO:0007669"/>
    <property type="project" value="InterPro"/>
</dbReference>
<dbReference type="PANTHER" id="PTHR43065">
    <property type="entry name" value="SENSOR HISTIDINE KINASE"/>
    <property type="match status" value="1"/>
</dbReference>
<protein>
    <recommendedName>
        <fullName evidence="2">histidine kinase</fullName>
        <ecNumber evidence="2">2.7.13.3</ecNumber>
    </recommendedName>
</protein>
<feature type="modified residue" description="4-aspartylphosphate" evidence="9">
    <location>
        <position position="834"/>
    </location>
</feature>
<name>A0A7L9WLU5_9RHOB</name>
<dbReference type="InterPro" id="IPR036890">
    <property type="entry name" value="HATPase_C_sf"/>
</dbReference>
<comment type="catalytic activity">
    <reaction evidence="1">
        <text>ATP + protein L-histidine = ADP + protein N-phospho-L-histidine.</text>
        <dbReference type="EC" id="2.7.13.3"/>
    </reaction>
</comment>
<dbReference type="CDD" id="cd00082">
    <property type="entry name" value="HisKA"/>
    <property type="match status" value="1"/>
</dbReference>